<sequence>MISNPNTQAFISALKTSYGASCSGLAGSERRPPSTAAMPIGTLIAKSHGHDATDSTADATVGPAANDSATTIALTDTPRPSIDDG</sequence>
<evidence type="ECO:0000256" key="1">
    <source>
        <dbReference type="SAM" id="MobiDB-lite"/>
    </source>
</evidence>
<organism evidence="2 3">
    <name type="scientific">Caballeronia choica</name>
    <dbReference type="NCBI Taxonomy" id="326476"/>
    <lineage>
        <taxon>Bacteria</taxon>
        <taxon>Pseudomonadati</taxon>
        <taxon>Pseudomonadota</taxon>
        <taxon>Betaproteobacteria</taxon>
        <taxon>Burkholderiales</taxon>
        <taxon>Burkholderiaceae</taxon>
        <taxon>Caballeronia</taxon>
    </lineage>
</organism>
<evidence type="ECO:0000313" key="2">
    <source>
        <dbReference type="EMBL" id="SAL86511.1"/>
    </source>
</evidence>
<dbReference type="Proteomes" id="UP000054770">
    <property type="component" value="Unassembled WGS sequence"/>
</dbReference>
<keyword evidence="3" id="KW-1185">Reference proteome</keyword>
<dbReference type="AlphaFoldDB" id="A0A158L1I5"/>
<dbReference type="EMBL" id="FCON02000232">
    <property type="protein sequence ID" value="SAL86511.1"/>
    <property type="molecule type" value="Genomic_DNA"/>
</dbReference>
<feature type="region of interest" description="Disordered" evidence="1">
    <location>
        <begin position="48"/>
        <end position="85"/>
    </location>
</feature>
<gene>
    <name evidence="2" type="ORF">AWB68_08052</name>
</gene>
<evidence type="ECO:0000313" key="3">
    <source>
        <dbReference type="Proteomes" id="UP000054770"/>
    </source>
</evidence>
<name>A0A158L1I5_9BURK</name>
<protein>
    <submittedName>
        <fullName evidence="2">Uncharacterized protein</fullName>
    </submittedName>
</protein>
<reference evidence="2" key="1">
    <citation type="submission" date="2016-01" db="EMBL/GenBank/DDBJ databases">
        <authorList>
            <person name="Peeters C."/>
        </authorList>
    </citation>
    <scope>NUCLEOTIDE SEQUENCE [LARGE SCALE GENOMIC DNA]</scope>
    <source>
        <strain evidence="2">LMG 22940</strain>
    </source>
</reference>
<accession>A0A158L1I5</accession>
<comment type="caution">
    <text evidence="2">The sequence shown here is derived from an EMBL/GenBank/DDBJ whole genome shotgun (WGS) entry which is preliminary data.</text>
</comment>
<proteinExistence type="predicted"/>